<feature type="transmembrane region" description="Helical" evidence="1">
    <location>
        <begin position="262"/>
        <end position="282"/>
    </location>
</feature>
<comment type="caution">
    <text evidence="2">The sequence shown here is derived from an EMBL/GenBank/DDBJ whole genome shotgun (WGS) entry which is preliminary data.</text>
</comment>
<proteinExistence type="predicted"/>
<feature type="transmembrane region" description="Helical" evidence="1">
    <location>
        <begin position="345"/>
        <end position="362"/>
    </location>
</feature>
<evidence type="ECO:0000256" key="1">
    <source>
        <dbReference type="SAM" id="Phobius"/>
    </source>
</evidence>
<feature type="transmembrane region" description="Helical" evidence="1">
    <location>
        <begin position="112"/>
        <end position="129"/>
    </location>
</feature>
<protein>
    <recommendedName>
        <fullName evidence="4">Glycosyltransferase RgtA/B/C/D-like domain-containing protein</fullName>
    </recommendedName>
</protein>
<organism evidence="2 3">
    <name type="scientific">Polaribacter butkevichii</name>
    <dbReference type="NCBI Taxonomy" id="218490"/>
    <lineage>
        <taxon>Bacteria</taxon>
        <taxon>Pseudomonadati</taxon>
        <taxon>Bacteroidota</taxon>
        <taxon>Flavobacteriia</taxon>
        <taxon>Flavobacteriales</taxon>
        <taxon>Flavobacteriaceae</taxon>
    </lineage>
</organism>
<feature type="transmembrane region" description="Helical" evidence="1">
    <location>
        <begin position="166"/>
        <end position="187"/>
    </location>
</feature>
<keyword evidence="1" id="KW-0472">Membrane</keyword>
<reference evidence="2 3" key="1">
    <citation type="submission" date="2016-12" db="EMBL/GenBank/DDBJ databases">
        <title>Trade-off between light-utilization and light-protection in marine flavobacteria.</title>
        <authorList>
            <person name="Kumagai Y."/>
            <person name="Yoshizawa S."/>
            <person name="Kogure K."/>
            <person name="Iwasaki W."/>
        </authorList>
    </citation>
    <scope>NUCLEOTIDE SEQUENCE [LARGE SCALE GENOMIC DNA]</scope>
    <source>
        <strain evidence="2 3">KCTC 12100</strain>
    </source>
</reference>
<sequence>MLQKVSDLLLNSKKNRILFFSFLAILIFLISRKNGIFWDNVLFSSKIGSHLYNNSLFNWILPDNLDAAHPPTFGFLLAIFWKIFGVNLFSSHLLMVPFTIGFFYQIFKFVNYFLKSNLQSLFAFLLIIVDPTLSAQFVLISPEIIQLFFFFFAINSILYRNNTLKIIALFFLSIISIRSMMLCFGVFLFDIINRYNNKESVITKKLLLSYFIGSIPAFSFLIAHYLTKGWLYSHDNSPWKSNHEIITLGSFLKNCIVLVHRYLDFGRVFIIIFIIVGLVSYGKKFFKSKKNKQLILILITSILAIVIASLSFTNPIGHRYFIVSYICFTLLAFIILNSFYPKKRIIYSLLFIGLLTGNLWIYPKKISQGWDATLAHIPYYNLRLTAIDYLDKNNIPIKEVATFFPNITSLHNIDLNNDKRTFATFNNKNNYVFYSNIYNLSDEELDILDKNYSILKEFDNFNITITIYTLNKK</sequence>
<dbReference type="RefSeq" id="WP_105048952.1">
    <property type="nucleotide sequence ID" value="NZ_CP150661.1"/>
</dbReference>
<dbReference type="EMBL" id="MSCK01000001">
    <property type="protein sequence ID" value="PQJ73289.1"/>
    <property type="molecule type" value="Genomic_DNA"/>
</dbReference>
<feature type="transmembrane region" description="Helical" evidence="1">
    <location>
        <begin position="294"/>
        <end position="313"/>
    </location>
</feature>
<feature type="transmembrane region" description="Helical" evidence="1">
    <location>
        <begin position="73"/>
        <end position="100"/>
    </location>
</feature>
<keyword evidence="1" id="KW-0812">Transmembrane</keyword>
<dbReference type="AlphaFoldDB" id="A0A2P6CEF4"/>
<accession>A0A2P6CEF4</accession>
<evidence type="ECO:0000313" key="3">
    <source>
        <dbReference type="Proteomes" id="UP000247345"/>
    </source>
</evidence>
<dbReference type="OrthoDB" id="866311at2"/>
<gene>
    <name evidence="2" type="ORF">BTO14_08450</name>
</gene>
<name>A0A2P6CEF4_9FLAO</name>
<evidence type="ECO:0008006" key="4">
    <source>
        <dbReference type="Google" id="ProtNLM"/>
    </source>
</evidence>
<feature type="transmembrane region" description="Helical" evidence="1">
    <location>
        <begin position="207"/>
        <end position="226"/>
    </location>
</feature>
<feature type="transmembrane region" description="Helical" evidence="1">
    <location>
        <begin position="320"/>
        <end position="339"/>
    </location>
</feature>
<evidence type="ECO:0000313" key="2">
    <source>
        <dbReference type="EMBL" id="PQJ73289.1"/>
    </source>
</evidence>
<dbReference type="Proteomes" id="UP000247345">
    <property type="component" value="Unassembled WGS sequence"/>
</dbReference>
<keyword evidence="1" id="KW-1133">Transmembrane helix</keyword>
<keyword evidence="3" id="KW-1185">Reference proteome</keyword>